<reference evidence="1 2" key="1">
    <citation type="submission" date="2015-04" db="EMBL/GenBank/DDBJ databases">
        <title>Lasius niger genome sequencing.</title>
        <authorList>
            <person name="Konorov E.A."/>
            <person name="Nikitin M.A."/>
            <person name="Kirill M.V."/>
            <person name="Chang P."/>
        </authorList>
    </citation>
    <scope>NUCLEOTIDE SEQUENCE [LARGE SCALE GENOMIC DNA]</scope>
    <source>
        <tissue evidence="1">Whole</tissue>
    </source>
</reference>
<dbReference type="Proteomes" id="UP000036403">
    <property type="component" value="Unassembled WGS sequence"/>
</dbReference>
<comment type="caution">
    <text evidence="1">The sequence shown here is derived from an EMBL/GenBank/DDBJ whole genome shotgun (WGS) entry which is preliminary data.</text>
</comment>
<gene>
    <name evidence="1" type="ORF">RF55_25379</name>
</gene>
<evidence type="ECO:0000313" key="2">
    <source>
        <dbReference type="Proteomes" id="UP000036403"/>
    </source>
</evidence>
<feature type="non-terminal residue" evidence="1">
    <location>
        <position position="1"/>
    </location>
</feature>
<dbReference type="Gene3D" id="3.40.50.300">
    <property type="entry name" value="P-loop containing nucleotide triphosphate hydrolases"/>
    <property type="match status" value="1"/>
</dbReference>
<dbReference type="STRING" id="67767.A0A0J7MMC4"/>
<name>A0A0J7MMC4_LASNI</name>
<dbReference type="PaxDb" id="67767-A0A0J7MMC4"/>
<sequence length="194" mass="22635">STCLVSGPTGSGKSVFVKKMLEHHMFHPWPDKVIYCYGVYQPLFNSMKDVIFEEGLPSYLNQIQNALIIVDDLMTELSGDSRLSNLFTKGSHHRYISIIFIVQNLFHQGKEMRTIHLNCHYMTLFKNPRDKSQVMHLARQMFPGKSKAFQEIFQDATHPAYGYLFLDLRPETEDRLRMRSGIFPGDKHYVYEPR</sequence>
<accession>A0A0J7MMC4</accession>
<dbReference type="InterPro" id="IPR027417">
    <property type="entry name" value="P-loop_NTPase"/>
</dbReference>
<dbReference type="OrthoDB" id="7692288at2759"/>
<keyword evidence="2" id="KW-1185">Reference proteome</keyword>
<dbReference type="EMBL" id="LBMM01032216">
    <property type="protein sequence ID" value="KMQ81740.1"/>
    <property type="molecule type" value="Genomic_DNA"/>
</dbReference>
<organism evidence="1 2">
    <name type="scientific">Lasius niger</name>
    <name type="common">Black garden ant</name>
    <dbReference type="NCBI Taxonomy" id="67767"/>
    <lineage>
        <taxon>Eukaryota</taxon>
        <taxon>Metazoa</taxon>
        <taxon>Ecdysozoa</taxon>
        <taxon>Arthropoda</taxon>
        <taxon>Hexapoda</taxon>
        <taxon>Insecta</taxon>
        <taxon>Pterygota</taxon>
        <taxon>Neoptera</taxon>
        <taxon>Endopterygota</taxon>
        <taxon>Hymenoptera</taxon>
        <taxon>Apocrita</taxon>
        <taxon>Aculeata</taxon>
        <taxon>Formicoidea</taxon>
        <taxon>Formicidae</taxon>
        <taxon>Formicinae</taxon>
        <taxon>Lasius</taxon>
        <taxon>Lasius</taxon>
    </lineage>
</organism>
<dbReference type="SUPFAM" id="SSF52540">
    <property type="entry name" value="P-loop containing nucleoside triphosphate hydrolases"/>
    <property type="match status" value="1"/>
</dbReference>
<proteinExistence type="predicted"/>
<protein>
    <submittedName>
        <fullName evidence="1">Uncharacterized protein</fullName>
    </submittedName>
</protein>
<dbReference type="AlphaFoldDB" id="A0A0J7MMC4"/>
<evidence type="ECO:0000313" key="1">
    <source>
        <dbReference type="EMBL" id="KMQ81740.1"/>
    </source>
</evidence>